<dbReference type="InterPro" id="IPR002711">
    <property type="entry name" value="HNH"/>
</dbReference>
<dbReference type="Pfam" id="PF02720">
    <property type="entry name" value="DUF222"/>
    <property type="match status" value="1"/>
</dbReference>
<dbReference type="AlphaFoldDB" id="A0A1L2ZLD8"/>
<gene>
    <name evidence="5" type="ORF">BHE16_03245</name>
</gene>
<comment type="similarity">
    <text evidence="1">Belongs to the Rv1128c/1148c/1588c/1702c/1945/3466 family.</text>
</comment>
<reference evidence="5 6" key="1">
    <citation type="submission" date="2016-11" db="EMBL/GenBank/DDBJ databases">
        <title>Genome sequencing of Zhihengliuella aestuarii B18 antagonistic to Plasmodiophora brassicae.</title>
        <authorList>
            <person name="Luo Y."/>
        </authorList>
    </citation>
    <scope>NUCLEOTIDE SEQUENCE [LARGE SCALE GENOMIC DNA]</scope>
    <source>
        <strain evidence="5 6">B18</strain>
    </source>
</reference>
<sequence>MESREEFSAEEMDQAEREPGPEVASGVESTVATGDAPNVVSGMAANRGLASTATDEGEFADEDALSIEIFEQLFDSLHQAELSRRQADAEIFRVTSEIVELSARYSSQLNERGTLNFERLAIPPRPGMITSVRAGVGPGQMAELAVTYHLAQELDISEYEAAALMRRAHSAVHVFPMLQQRISAGEVPRRAVEHAIDEIEKITPPPVDTPLPDEQGNYHPDELTRFENDVKAAQEQVEAMKNQLATFLESRLTGKTAWQVKKLAENWRKRHHLKSPAAAHKVARENCFISIQASDDGMSYVNAYIPTVAAEALQRRLDKAVEQARLKDPKDPRSTDETRADAFLNLILPSPAIRKEQEIQEAQGHEPEWITDESWLESISATIAVLIPSSVLTEVPGAPATSDLQPGSHENPATSRAPENRWAEGERFGTIDPDSARELARRATVWRRLIEDPLNGSVNGIDTYQPSREQRDALLWRDRFCRVPGCQRPGRSCDADHLHEAQDGGKTTLENLALLCRKHHRLKSLGHLRIRSGKNGELTITDRFGLSVKSRPWESLDDSTARTFRRRSYRSLNDAA</sequence>
<dbReference type="CDD" id="cd00085">
    <property type="entry name" value="HNHc"/>
    <property type="match status" value="1"/>
</dbReference>
<feature type="compositionally biased region" description="Basic and acidic residues" evidence="3">
    <location>
        <begin position="418"/>
        <end position="434"/>
    </location>
</feature>
<evidence type="ECO:0000256" key="1">
    <source>
        <dbReference type="ARBA" id="ARBA00023450"/>
    </source>
</evidence>
<dbReference type="SMART" id="SM00507">
    <property type="entry name" value="HNHc"/>
    <property type="match status" value="1"/>
</dbReference>
<name>A0A1L2ZLD8_9MICC</name>
<proteinExistence type="inferred from homology"/>
<dbReference type="GO" id="GO:0008270">
    <property type="term" value="F:zinc ion binding"/>
    <property type="evidence" value="ECO:0007669"/>
    <property type="project" value="InterPro"/>
</dbReference>
<feature type="domain" description="HNH nuclease" evidence="4">
    <location>
        <begin position="469"/>
        <end position="521"/>
    </location>
</feature>
<dbReference type="Proteomes" id="UP000183530">
    <property type="component" value="Chromosome"/>
</dbReference>
<dbReference type="Pfam" id="PF01844">
    <property type="entry name" value="HNH"/>
    <property type="match status" value="1"/>
</dbReference>
<dbReference type="KEGG" id="nae:BHE16_03245"/>
<organism evidence="5 6">
    <name type="scientific">Neomicrococcus aestuarii</name>
    <dbReference type="NCBI Taxonomy" id="556325"/>
    <lineage>
        <taxon>Bacteria</taxon>
        <taxon>Bacillati</taxon>
        <taxon>Actinomycetota</taxon>
        <taxon>Actinomycetes</taxon>
        <taxon>Micrococcales</taxon>
        <taxon>Micrococcaceae</taxon>
        <taxon>Neomicrococcus</taxon>
    </lineage>
</organism>
<dbReference type="OrthoDB" id="5197219at2"/>
<feature type="coiled-coil region" evidence="2">
    <location>
        <begin position="223"/>
        <end position="250"/>
    </location>
</feature>
<evidence type="ECO:0000256" key="2">
    <source>
        <dbReference type="SAM" id="Coils"/>
    </source>
</evidence>
<dbReference type="Gene3D" id="1.10.30.50">
    <property type="match status" value="1"/>
</dbReference>
<dbReference type="GO" id="GO:0003676">
    <property type="term" value="F:nucleic acid binding"/>
    <property type="evidence" value="ECO:0007669"/>
    <property type="project" value="InterPro"/>
</dbReference>
<evidence type="ECO:0000313" key="5">
    <source>
        <dbReference type="EMBL" id="APF40203.1"/>
    </source>
</evidence>
<dbReference type="EMBL" id="CP018135">
    <property type="protein sequence ID" value="APF40203.1"/>
    <property type="molecule type" value="Genomic_DNA"/>
</dbReference>
<evidence type="ECO:0000256" key="3">
    <source>
        <dbReference type="SAM" id="MobiDB-lite"/>
    </source>
</evidence>
<feature type="region of interest" description="Disordered" evidence="3">
    <location>
        <begin position="1"/>
        <end position="39"/>
    </location>
</feature>
<dbReference type="InterPro" id="IPR003615">
    <property type="entry name" value="HNH_nuc"/>
</dbReference>
<dbReference type="STRING" id="556325.BHE16_03245"/>
<keyword evidence="6" id="KW-1185">Reference proteome</keyword>
<evidence type="ECO:0000313" key="6">
    <source>
        <dbReference type="Proteomes" id="UP000183530"/>
    </source>
</evidence>
<dbReference type="InterPro" id="IPR003870">
    <property type="entry name" value="DUF222"/>
</dbReference>
<feature type="region of interest" description="Disordered" evidence="3">
    <location>
        <begin position="397"/>
        <end position="434"/>
    </location>
</feature>
<protein>
    <recommendedName>
        <fullName evidence="4">HNH nuclease domain-containing protein</fullName>
    </recommendedName>
</protein>
<keyword evidence="2" id="KW-0175">Coiled coil</keyword>
<dbReference type="GO" id="GO:0004519">
    <property type="term" value="F:endonuclease activity"/>
    <property type="evidence" value="ECO:0007669"/>
    <property type="project" value="InterPro"/>
</dbReference>
<accession>A0A1L2ZLD8</accession>
<evidence type="ECO:0000259" key="4">
    <source>
        <dbReference type="SMART" id="SM00507"/>
    </source>
</evidence>